<evidence type="ECO:0000256" key="5">
    <source>
        <dbReference type="ARBA" id="ARBA00022692"/>
    </source>
</evidence>
<evidence type="ECO:0000256" key="3">
    <source>
        <dbReference type="ARBA" id="ARBA00022475"/>
    </source>
</evidence>
<dbReference type="InterPro" id="IPR002921">
    <property type="entry name" value="Fungal_lipase-type"/>
</dbReference>
<accession>A0ABD3NWI3</accession>
<dbReference type="Gene3D" id="3.40.50.1820">
    <property type="entry name" value="alpha/beta hydrolase"/>
    <property type="match status" value="1"/>
</dbReference>
<dbReference type="GO" id="GO:0016787">
    <property type="term" value="F:hydrolase activity"/>
    <property type="evidence" value="ECO:0007669"/>
    <property type="project" value="UniProtKB-KW"/>
</dbReference>
<evidence type="ECO:0000256" key="14">
    <source>
        <dbReference type="ARBA" id="ARBA00026104"/>
    </source>
</evidence>
<dbReference type="Pfam" id="PF01764">
    <property type="entry name" value="Lipase_3"/>
    <property type="match status" value="1"/>
</dbReference>
<feature type="domain" description="Fungal lipase-type" evidence="16">
    <location>
        <begin position="565"/>
        <end position="699"/>
    </location>
</feature>
<organism evidence="17 18">
    <name type="scientific">Cyclotella cryptica</name>
    <dbReference type="NCBI Taxonomy" id="29204"/>
    <lineage>
        <taxon>Eukaryota</taxon>
        <taxon>Sar</taxon>
        <taxon>Stramenopiles</taxon>
        <taxon>Ochrophyta</taxon>
        <taxon>Bacillariophyta</taxon>
        <taxon>Coscinodiscophyceae</taxon>
        <taxon>Thalassiosirophycidae</taxon>
        <taxon>Stephanodiscales</taxon>
        <taxon>Stephanodiscaceae</taxon>
        <taxon>Cyclotella</taxon>
    </lineage>
</organism>
<evidence type="ECO:0000256" key="10">
    <source>
        <dbReference type="ARBA" id="ARBA00022989"/>
    </source>
</evidence>
<keyword evidence="18" id="KW-1185">Reference proteome</keyword>
<dbReference type="AlphaFoldDB" id="A0ABD3NWI3"/>
<keyword evidence="10" id="KW-1133">Transmembrane helix</keyword>
<dbReference type="GO" id="GO:0005886">
    <property type="term" value="C:plasma membrane"/>
    <property type="evidence" value="ECO:0007669"/>
    <property type="project" value="UniProtKB-SubCell"/>
</dbReference>
<feature type="region of interest" description="Disordered" evidence="15">
    <location>
        <begin position="532"/>
        <end position="552"/>
    </location>
</feature>
<evidence type="ECO:0000259" key="16">
    <source>
        <dbReference type="Pfam" id="PF01764"/>
    </source>
</evidence>
<reference evidence="17 18" key="1">
    <citation type="journal article" date="2020" name="G3 (Bethesda)">
        <title>Improved Reference Genome for Cyclotella cryptica CCMP332, a Model for Cell Wall Morphogenesis, Salinity Adaptation, and Lipid Production in Diatoms (Bacillariophyta).</title>
        <authorList>
            <person name="Roberts W.R."/>
            <person name="Downey K.M."/>
            <person name="Ruck E.C."/>
            <person name="Traller J.C."/>
            <person name="Alverson A.J."/>
        </authorList>
    </citation>
    <scope>NUCLEOTIDE SEQUENCE [LARGE SCALE GENOMIC DNA]</scope>
    <source>
        <strain evidence="17 18">CCMP332</strain>
    </source>
</reference>
<protein>
    <recommendedName>
        <fullName evidence="14">sn-1-specific diacylglycerol lipase</fullName>
        <ecNumber evidence="14">3.1.1.116</ecNumber>
    </recommendedName>
</protein>
<gene>
    <name evidence="17" type="ORF">HJC23_005976</name>
</gene>
<evidence type="ECO:0000256" key="7">
    <source>
        <dbReference type="ARBA" id="ARBA00022801"/>
    </source>
</evidence>
<keyword evidence="5" id="KW-0812">Transmembrane</keyword>
<feature type="region of interest" description="Disordered" evidence="15">
    <location>
        <begin position="94"/>
        <end position="118"/>
    </location>
</feature>
<dbReference type="PANTHER" id="PTHR45792:SF8">
    <property type="entry name" value="DIACYLGLYCEROL LIPASE-ALPHA"/>
    <property type="match status" value="1"/>
</dbReference>
<keyword evidence="11" id="KW-0443">Lipid metabolism</keyword>
<dbReference type="GO" id="GO:0046872">
    <property type="term" value="F:metal ion binding"/>
    <property type="evidence" value="ECO:0007669"/>
    <property type="project" value="UniProtKB-KW"/>
</dbReference>
<evidence type="ECO:0000256" key="12">
    <source>
        <dbReference type="ARBA" id="ARBA00023136"/>
    </source>
</evidence>
<evidence type="ECO:0000256" key="15">
    <source>
        <dbReference type="SAM" id="MobiDB-lite"/>
    </source>
</evidence>
<evidence type="ECO:0000313" key="17">
    <source>
        <dbReference type="EMBL" id="KAL3780109.1"/>
    </source>
</evidence>
<evidence type="ECO:0000256" key="2">
    <source>
        <dbReference type="ARBA" id="ARBA00004651"/>
    </source>
</evidence>
<keyword evidence="3" id="KW-1003">Cell membrane</keyword>
<dbReference type="InterPro" id="IPR029058">
    <property type="entry name" value="AB_hydrolase_fold"/>
</dbReference>
<dbReference type="SUPFAM" id="SSF53474">
    <property type="entry name" value="alpha/beta-Hydrolases"/>
    <property type="match status" value="1"/>
</dbReference>
<keyword evidence="9" id="KW-0442">Lipid degradation</keyword>
<proteinExistence type="predicted"/>
<dbReference type="EMBL" id="JABMIG020000362">
    <property type="protein sequence ID" value="KAL3780109.1"/>
    <property type="molecule type" value="Genomic_DNA"/>
</dbReference>
<feature type="region of interest" description="Disordered" evidence="15">
    <location>
        <begin position="346"/>
        <end position="375"/>
    </location>
</feature>
<keyword evidence="12" id="KW-0472">Membrane</keyword>
<keyword evidence="4" id="KW-0597">Phosphoprotein</keyword>
<evidence type="ECO:0000256" key="6">
    <source>
        <dbReference type="ARBA" id="ARBA00022723"/>
    </source>
</evidence>
<comment type="caution">
    <text evidence="17">The sequence shown here is derived from an EMBL/GenBank/DDBJ whole genome shotgun (WGS) entry which is preliminary data.</text>
</comment>
<dbReference type="CDD" id="cd00519">
    <property type="entry name" value="Lipase_3"/>
    <property type="match status" value="1"/>
</dbReference>
<comment type="catalytic activity">
    <reaction evidence="13">
        <text>a 1,2-diacyl-sn-glycerol + H2O = a 2-acylglycerol + a fatty acid + H(+)</text>
        <dbReference type="Rhea" id="RHEA:33275"/>
        <dbReference type="ChEBI" id="CHEBI:15377"/>
        <dbReference type="ChEBI" id="CHEBI:15378"/>
        <dbReference type="ChEBI" id="CHEBI:17389"/>
        <dbReference type="ChEBI" id="CHEBI:17815"/>
        <dbReference type="ChEBI" id="CHEBI:28868"/>
        <dbReference type="EC" id="3.1.1.116"/>
    </reaction>
    <physiologicalReaction direction="left-to-right" evidence="13">
        <dbReference type="Rhea" id="RHEA:33276"/>
    </physiologicalReaction>
</comment>
<feature type="compositionally biased region" description="Basic and acidic residues" evidence="15">
    <location>
        <begin position="821"/>
        <end position="831"/>
    </location>
</feature>
<feature type="compositionally biased region" description="Basic and acidic residues" evidence="15">
    <location>
        <begin position="533"/>
        <end position="547"/>
    </location>
</feature>
<evidence type="ECO:0000256" key="13">
    <source>
        <dbReference type="ARBA" id="ARBA00024531"/>
    </source>
</evidence>
<evidence type="ECO:0000256" key="1">
    <source>
        <dbReference type="ARBA" id="ARBA00001913"/>
    </source>
</evidence>
<evidence type="ECO:0000256" key="4">
    <source>
        <dbReference type="ARBA" id="ARBA00022553"/>
    </source>
</evidence>
<dbReference type="Proteomes" id="UP001516023">
    <property type="component" value="Unassembled WGS sequence"/>
</dbReference>
<dbReference type="InterPro" id="IPR052214">
    <property type="entry name" value="DAG_Lipase-Related"/>
</dbReference>
<feature type="compositionally biased region" description="Polar residues" evidence="15">
    <location>
        <begin position="507"/>
        <end position="517"/>
    </location>
</feature>
<evidence type="ECO:0000313" key="18">
    <source>
        <dbReference type="Proteomes" id="UP001516023"/>
    </source>
</evidence>
<evidence type="ECO:0000256" key="8">
    <source>
        <dbReference type="ARBA" id="ARBA00022837"/>
    </source>
</evidence>
<sequence length="901" mass="99819">MPLPPAIPLFLLHPNPASTCAARAGASSLLAAALARDLWRRTPEWIREDDVWKSLLDDEGGGSGGHKDEMASLAAVIQKLQGLIVTGYETLGSERRSMRRRRTARGSRGASRVDSQRERVQRKSTSECLCQGNGALCQSCTFCQSQGQSTLDSSATTDRSLADPITPLEWHAALLAYIQLSNQIRERYPYWRDRMYEATICEFDAKQDECDMADADKCNLIDTNRAHNESHDQVDNRVFETICSAESSGLTRESNERIYHDSSTARQNNLHNVATKSPGIPITASEIKELKTMLDYAVWAYEPDEEILRNLLHADIHTDDSAESVPMEENCTDGYQLLVHRTTSYIDPLSEGNDTNKKPGGRSTNKVNSSKKLRKPPGRVGYFVAVSHSKKVLLIGMKGTSTLEEILTDCCGRAVRLELEHDPHHPSPSNCSTKCTYEDTLKVSLTPGENDSSQLEIIEVELVHYEESIQSSMTPAREFESHDAYYLHGPSKKNSGKSAEQEAPKGQNFSTNSSNLCPTPAENIVLLPSYESSEVRQEQNDDSDQKHQQSAVSSSLKKSVLFHEEVLENFGIEMQPERTTKLRGAHEGILHCAQQLFYEISPLIEEFAQSKGYDVVCTGHSLGAGTASLLALLIRGRYPELVVPRECGRDCGNDRITTERVRVYAFASPPVLDRASALACQHYVTSVVNNSDIIPRSSLTNLDVLLTMLEAVRARLLDLGMNPDGNNKSSPKESGNDFCQKPKNIFASLAALFHKLSEGTEGNLLMNALELQEVWDEAVADASLGEDGIYWSYEGDHHLLVPGKLLVMYEPWSLLGSRDKSYHNSREDQKHRSLSKIVNGETGANQNDRSNPVYRAIWTNGTAKMLKGFEVGAGGKIATDHLTCSYYRALASLEQDLSATL</sequence>
<comment type="subcellular location">
    <subcellularLocation>
        <location evidence="2">Cell membrane</location>
        <topology evidence="2">Multi-pass membrane protein</topology>
    </subcellularLocation>
</comment>
<dbReference type="GO" id="GO:0016042">
    <property type="term" value="P:lipid catabolic process"/>
    <property type="evidence" value="ECO:0007669"/>
    <property type="project" value="UniProtKB-KW"/>
</dbReference>
<comment type="cofactor">
    <cofactor evidence="1">
        <name>Ca(2+)</name>
        <dbReference type="ChEBI" id="CHEBI:29108"/>
    </cofactor>
</comment>
<keyword evidence="8" id="KW-0106">Calcium</keyword>
<feature type="region of interest" description="Disordered" evidence="15">
    <location>
        <begin position="821"/>
        <end position="849"/>
    </location>
</feature>
<evidence type="ECO:0000256" key="11">
    <source>
        <dbReference type="ARBA" id="ARBA00023098"/>
    </source>
</evidence>
<keyword evidence="6" id="KW-0479">Metal-binding</keyword>
<evidence type="ECO:0000256" key="9">
    <source>
        <dbReference type="ARBA" id="ARBA00022963"/>
    </source>
</evidence>
<dbReference type="EC" id="3.1.1.116" evidence="14"/>
<name>A0ABD3NWI3_9STRA</name>
<feature type="region of interest" description="Disordered" evidence="15">
    <location>
        <begin position="486"/>
        <end position="517"/>
    </location>
</feature>
<keyword evidence="7" id="KW-0378">Hydrolase</keyword>
<dbReference type="PANTHER" id="PTHR45792">
    <property type="entry name" value="DIACYLGLYCEROL LIPASE HOMOLOG-RELATED"/>
    <property type="match status" value="1"/>
</dbReference>